<protein>
    <submittedName>
        <fullName evidence="4">Uncharacterized protein</fullName>
    </submittedName>
</protein>
<comment type="caution">
    <text evidence="4">The sequence shown here is derived from an EMBL/GenBank/DDBJ whole genome shotgun (WGS) entry which is preliminary data.</text>
</comment>
<organism evidence="4 5">
    <name type="scientific">Rhypophila decipiens</name>
    <dbReference type="NCBI Taxonomy" id="261697"/>
    <lineage>
        <taxon>Eukaryota</taxon>
        <taxon>Fungi</taxon>
        <taxon>Dikarya</taxon>
        <taxon>Ascomycota</taxon>
        <taxon>Pezizomycotina</taxon>
        <taxon>Sordariomycetes</taxon>
        <taxon>Sordariomycetidae</taxon>
        <taxon>Sordariales</taxon>
        <taxon>Naviculisporaceae</taxon>
        <taxon>Rhypophila</taxon>
    </lineage>
</organism>
<accession>A0AAN6XYP5</accession>
<keyword evidence="3" id="KW-0732">Signal</keyword>
<keyword evidence="5" id="KW-1185">Reference proteome</keyword>
<evidence type="ECO:0000313" key="5">
    <source>
        <dbReference type="Proteomes" id="UP001301769"/>
    </source>
</evidence>
<reference evidence="4" key="1">
    <citation type="journal article" date="2023" name="Mol. Phylogenet. Evol.">
        <title>Genome-scale phylogeny and comparative genomics of the fungal order Sordariales.</title>
        <authorList>
            <person name="Hensen N."/>
            <person name="Bonometti L."/>
            <person name="Westerberg I."/>
            <person name="Brannstrom I.O."/>
            <person name="Guillou S."/>
            <person name="Cros-Aarteil S."/>
            <person name="Calhoun S."/>
            <person name="Haridas S."/>
            <person name="Kuo A."/>
            <person name="Mondo S."/>
            <person name="Pangilinan J."/>
            <person name="Riley R."/>
            <person name="LaButti K."/>
            <person name="Andreopoulos B."/>
            <person name="Lipzen A."/>
            <person name="Chen C."/>
            <person name="Yan M."/>
            <person name="Daum C."/>
            <person name="Ng V."/>
            <person name="Clum A."/>
            <person name="Steindorff A."/>
            <person name="Ohm R.A."/>
            <person name="Martin F."/>
            <person name="Silar P."/>
            <person name="Natvig D.O."/>
            <person name="Lalanne C."/>
            <person name="Gautier V."/>
            <person name="Ament-Velasquez S.L."/>
            <person name="Kruys A."/>
            <person name="Hutchinson M.I."/>
            <person name="Powell A.J."/>
            <person name="Barry K."/>
            <person name="Miller A.N."/>
            <person name="Grigoriev I.V."/>
            <person name="Debuchy R."/>
            <person name="Gladieux P."/>
            <person name="Hiltunen Thoren M."/>
            <person name="Johannesson H."/>
        </authorList>
    </citation>
    <scope>NUCLEOTIDE SEQUENCE</scope>
    <source>
        <strain evidence="4">PSN293</strain>
    </source>
</reference>
<feature type="coiled-coil region" evidence="1">
    <location>
        <begin position="270"/>
        <end position="304"/>
    </location>
</feature>
<sequence>MVPLMALATCAALFALQHTTHALPAHNKSELESLFPEWAEYAVGHWSSKDEVTEDDLARLDERSGLGGGKLWQSGQRNDKRAPQCGGPTGSPLLQKIREHREKFREELERLKKKKGDLRMEEMDAKSIEDKEERESKLKAIEGEMKQVDEDVADLIWRPWGGPTSQGKLLKKKLKYEFIRDKEKKEAKLAAVNAELERVEDEMKKVKAEIEELEKEEGKQKRNMDKRALGDFGGPKDPKLAELKKGYSRLVSKQADILKERVKAAFIKDKQKKQERRDALTAEKKQVDEQIKKVKEEIKKLEKKGGN</sequence>
<dbReference type="EMBL" id="MU858207">
    <property type="protein sequence ID" value="KAK4209374.1"/>
    <property type="molecule type" value="Genomic_DNA"/>
</dbReference>
<reference evidence="4" key="2">
    <citation type="submission" date="2023-05" db="EMBL/GenBank/DDBJ databases">
        <authorList>
            <consortium name="Lawrence Berkeley National Laboratory"/>
            <person name="Steindorff A."/>
            <person name="Hensen N."/>
            <person name="Bonometti L."/>
            <person name="Westerberg I."/>
            <person name="Brannstrom I.O."/>
            <person name="Guillou S."/>
            <person name="Cros-Aarteil S."/>
            <person name="Calhoun S."/>
            <person name="Haridas S."/>
            <person name="Kuo A."/>
            <person name="Mondo S."/>
            <person name="Pangilinan J."/>
            <person name="Riley R."/>
            <person name="Labutti K."/>
            <person name="Andreopoulos B."/>
            <person name="Lipzen A."/>
            <person name="Chen C."/>
            <person name="Yanf M."/>
            <person name="Daum C."/>
            <person name="Ng V."/>
            <person name="Clum A."/>
            <person name="Ohm R."/>
            <person name="Martin F."/>
            <person name="Silar P."/>
            <person name="Natvig D."/>
            <person name="Lalanne C."/>
            <person name="Gautier V."/>
            <person name="Ament-Velasquez S.L."/>
            <person name="Kruys A."/>
            <person name="Hutchinson M.I."/>
            <person name="Powell A.J."/>
            <person name="Barry K."/>
            <person name="Miller A.N."/>
            <person name="Grigoriev I.V."/>
            <person name="Debuchy R."/>
            <person name="Gladieux P."/>
            <person name="Thoren M.H."/>
            <person name="Johannesson H."/>
        </authorList>
    </citation>
    <scope>NUCLEOTIDE SEQUENCE</scope>
    <source>
        <strain evidence="4">PSN293</strain>
    </source>
</reference>
<keyword evidence="1" id="KW-0175">Coiled coil</keyword>
<gene>
    <name evidence="4" type="ORF">QBC37DRAFT_404392</name>
</gene>
<feature type="coiled-coil region" evidence="1">
    <location>
        <begin position="94"/>
        <end position="151"/>
    </location>
</feature>
<name>A0AAN6XYP5_9PEZI</name>
<dbReference type="AlphaFoldDB" id="A0AAN6XYP5"/>
<feature type="region of interest" description="Disordered" evidence="2">
    <location>
        <begin position="63"/>
        <end position="93"/>
    </location>
</feature>
<evidence type="ECO:0000256" key="3">
    <source>
        <dbReference type="SAM" id="SignalP"/>
    </source>
</evidence>
<evidence type="ECO:0000256" key="2">
    <source>
        <dbReference type="SAM" id="MobiDB-lite"/>
    </source>
</evidence>
<dbReference type="Proteomes" id="UP001301769">
    <property type="component" value="Unassembled WGS sequence"/>
</dbReference>
<proteinExistence type="predicted"/>
<evidence type="ECO:0000256" key="1">
    <source>
        <dbReference type="SAM" id="Coils"/>
    </source>
</evidence>
<feature type="signal peptide" evidence="3">
    <location>
        <begin position="1"/>
        <end position="22"/>
    </location>
</feature>
<evidence type="ECO:0000313" key="4">
    <source>
        <dbReference type="EMBL" id="KAK4209374.1"/>
    </source>
</evidence>
<feature type="chain" id="PRO_5042875773" evidence="3">
    <location>
        <begin position="23"/>
        <end position="307"/>
    </location>
</feature>
<feature type="region of interest" description="Disordered" evidence="2">
    <location>
        <begin position="213"/>
        <end position="237"/>
    </location>
</feature>